<feature type="region of interest" description="Disordered" evidence="5">
    <location>
        <begin position="1"/>
        <end position="365"/>
    </location>
</feature>
<comment type="caution">
    <text evidence="6">The sequence shown here is derived from an EMBL/GenBank/DDBJ whole genome shotgun (WGS) entry which is preliminary data.</text>
</comment>
<evidence type="ECO:0000256" key="1">
    <source>
        <dbReference type="ARBA" id="ARBA00004604"/>
    </source>
</evidence>
<feature type="compositionally biased region" description="Basic and acidic residues" evidence="5">
    <location>
        <begin position="347"/>
        <end position="365"/>
    </location>
</feature>
<proteinExistence type="predicted"/>
<comment type="subcellular location">
    <subcellularLocation>
        <location evidence="1">Nucleus</location>
        <location evidence="1">Nucleolus</location>
    </subcellularLocation>
</comment>
<dbReference type="VEuPathDB" id="FungiDB:SI65_01532"/>
<keyword evidence="3" id="KW-0539">Nucleus</keyword>
<feature type="compositionally biased region" description="Basic and acidic residues" evidence="5">
    <location>
        <begin position="512"/>
        <end position="533"/>
    </location>
</feature>
<evidence type="ECO:0000256" key="2">
    <source>
        <dbReference type="ARBA" id="ARBA00022553"/>
    </source>
</evidence>
<dbReference type="Pfam" id="PF04615">
    <property type="entry name" value="Utp14"/>
    <property type="match status" value="1"/>
</dbReference>
<sequence length="974" mass="109891">MPRKQAQLRGPKDRDSQQSRTQNRPQNKTTKRKAGKGLDALAIAEAEYPINPRIRRSRLGVGDDDDFSKRKRDDADGPDTKRRRTGEDDSSDNDGSDANGREWKIGEVDSDDDEELDSDEAMGSSDDELFEGFAFRGSSTTKSKPKPKQKKEKKTRQLNLSEDVDESDEEMNDNEEDGDEEDDDLGEDAVDLLTAWDMNTAAEEEAAKKAAAKAKKAATDDYDEESGSQDEEDSDDESSDDESSEDDALSVSDDDADGGNEHGLSRLQDFVNSMETDATSKPTKKKGSAQEQSKPTEYGLTSSKKLTVADLLPSISDSRLKNSLKHVDSTTDHKQLSGIPGKLDAPAPKREQDRMDREAAYEKSKETMDRWLETVKANRRAEHLVFPLPNHDAQLVHKLDAPKPQNDLESTIQNILVESGLATTQGKSNEDEVKEFEELEGRKLPIEEIRARRAELRKRRELMFREEVRAKRIKKIKSKSYRRVHRKERERLEQQERQALIDAGVNLDEEEKEKMERQRAEARMGSKHKDSKWAKSLKQTGRTAWDEEARLGAAGQALKEEELRKRIEGKRVSNGDDDYLDPSSSESEDEDPWAEDGSDVEKEKIRKKISALEDGDAGEEYKGPHAKLLSMKFMQNADAARKEQNDAELRRLNRDLQGGEESQSEAESEVGRRKFGQSKTEKPERKPEPFRKNEFEEAPDSDDEDAVESRAAETTQETSKPKPSARPAKKEAPARISNNASKQQETVDEVEENPWLVQTNRTNRKANVNDSNQSVDISINDAPAPAPKSSNVSKDQKSKASAAKKPQIAEDAGSDDEDQVPVLLKNHDLVKKAFSGDEVVQEFEQEKLDTIEDEGDKVVDNTLPGWGSWAGEGVSKKQQKRQKRNLTTIEGVKPEQRKDAKLSKVIINEKRQKKNNKYMASQLPHQFETKQQYERSLRLPIGPEWTTKETVQNATKPRVMIKQGIIKPMDKPMV</sequence>
<feature type="compositionally biased region" description="Polar residues" evidence="5">
    <location>
        <begin position="18"/>
        <end position="28"/>
    </location>
</feature>
<feature type="region of interest" description="Disordered" evidence="5">
    <location>
        <begin position="503"/>
        <end position="820"/>
    </location>
</feature>
<feature type="compositionally biased region" description="Acidic residues" evidence="5">
    <location>
        <begin position="108"/>
        <end position="130"/>
    </location>
</feature>
<feature type="compositionally biased region" description="Basic and acidic residues" evidence="5">
    <location>
        <begin position="325"/>
        <end position="335"/>
    </location>
</feature>
<feature type="compositionally biased region" description="Acidic residues" evidence="5">
    <location>
        <begin position="696"/>
        <end position="706"/>
    </location>
</feature>
<feature type="compositionally biased region" description="Polar residues" evidence="5">
    <location>
        <begin position="270"/>
        <end position="281"/>
    </location>
</feature>
<organism evidence="6 7">
    <name type="scientific">Aspergillus cristatus</name>
    <name type="common">Chinese Fuzhuan brick tea-fermentation fungus</name>
    <name type="synonym">Eurotium cristatum</name>
    <dbReference type="NCBI Taxonomy" id="573508"/>
    <lineage>
        <taxon>Eukaryota</taxon>
        <taxon>Fungi</taxon>
        <taxon>Dikarya</taxon>
        <taxon>Ascomycota</taxon>
        <taxon>Pezizomycotina</taxon>
        <taxon>Eurotiomycetes</taxon>
        <taxon>Eurotiomycetidae</taxon>
        <taxon>Eurotiales</taxon>
        <taxon>Aspergillaceae</taxon>
        <taxon>Aspergillus</taxon>
        <taxon>Aspergillus subgen. Aspergillus</taxon>
    </lineage>
</organism>
<feature type="region of interest" description="Disordered" evidence="5">
    <location>
        <begin position="851"/>
        <end position="884"/>
    </location>
</feature>
<evidence type="ECO:0000313" key="6">
    <source>
        <dbReference type="EMBL" id="ODM23942.1"/>
    </source>
</evidence>
<accession>A0A1E3BSJ8</accession>
<name>A0A1E3BSJ8_ASPCR</name>
<keyword evidence="4" id="KW-0175">Coiled coil</keyword>
<dbReference type="InterPro" id="IPR006709">
    <property type="entry name" value="SSU_processome_Utp14"/>
</dbReference>
<keyword evidence="7" id="KW-1185">Reference proteome</keyword>
<feature type="compositionally biased region" description="Acidic residues" evidence="5">
    <location>
        <begin position="220"/>
        <end position="258"/>
    </location>
</feature>
<dbReference type="Proteomes" id="UP000094569">
    <property type="component" value="Unassembled WGS sequence"/>
</dbReference>
<feature type="compositionally biased region" description="Acidic residues" evidence="5">
    <location>
        <begin position="575"/>
        <end position="598"/>
    </location>
</feature>
<feature type="compositionally biased region" description="Basic and acidic residues" evidence="5">
    <location>
        <begin position="679"/>
        <end position="695"/>
    </location>
</feature>
<gene>
    <name evidence="6" type="ORF">SI65_01532</name>
</gene>
<feature type="coiled-coil region" evidence="4">
    <location>
        <begin position="446"/>
        <end position="498"/>
    </location>
</feature>
<dbReference type="OrthoDB" id="277439at2759"/>
<dbReference type="STRING" id="573508.A0A1E3BSJ8"/>
<feature type="compositionally biased region" description="Basic and acidic residues" evidence="5">
    <location>
        <begin position="67"/>
        <end position="80"/>
    </location>
</feature>
<evidence type="ECO:0000256" key="3">
    <source>
        <dbReference type="ARBA" id="ARBA00023242"/>
    </source>
</evidence>
<feature type="compositionally biased region" description="Basic residues" evidence="5">
    <location>
        <begin position="143"/>
        <end position="156"/>
    </location>
</feature>
<feature type="compositionally biased region" description="Polar residues" evidence="5">
    <location>
        <begin position="756"/>
        <end position="777"/>
    </location>
</feature>
<feature type="compositionally biased region" description="Basic and acidic residues" evidence="5">
    <location>
        <begin position="639"/>
        <end position="654"/>
    </location>
</feature>
<dbReference type="EMBL" id="JXNT01000001">
    <property type="protein sequence ID" value="ODM23942.1"/>
    <property type="molecule type" value="Genomic_DNA"/>
</dbReference>
<dbReference type="GO" id="GO:0032040">
    <property type="term" value="C:small-subunit processome"/>
    <property type="evidence" value="ECO:0007669"/>
    <property type="project" value="InterPro"/>
</dbReference>
<dbReference type="GO" id="GO:0006364">
    <property type="term" value="P:rRNA processing"/>
    <property type="evidence" value="ECO:0007669"/>
    <property type="project" value="InterPro"/>
</dbReference>
<feature type="compositionally biased region" description="Polar residues" evidence="5">
    <location>
        <begin position="289"/>
        <end position="305"/>
    </location>
</feature>
<feature type="compositionally biased region" description="Acidic residues" evidence="5">
    <location>
        <begin position="162"/>
        <end position="190"/>
    </location>
</feature>
<dbReference type="PANTHER" id="PTHR14150">
    <property type="entry name" value="U3 SMALL NUCLEOLAR RNA-ASSOCIATED PROTEIN 14"/>
    <property type="match status" value="1"/>
</dbReference>
<evidence type="ECO:0008006" key="8">
    <source>
        <dbReference type="Google" id="ProtNLM"/>
    </source>
</evidence>
<feature type="compositionally biased region" description="Basic and acidic residues" evidence="5">
    <location>
        <begin position="558"/>
        <end position="574"/>
    </location>
</feature>
<evidence type="ECO:0000256" key="5">
    <source>
        <dbReference type="SAM" id="MobiDB-lite"/>
    </source>
</evidence>
<dbReference type="PANTHER" id="PTHR14150:SF12">
    <property type="entry name" value="U3 SMALL NUCLEOLAR RNA-ASSOCIATED PROTEIN 14 HOMOLOG A"/>
    <property type="match status" value="1"/>
</dbReference>
<dbReference type="AlphaFoldDB" id="A0A1E3BSJ8"/>
<evidence type="ECO:0000313" key="7">
    <source>
        <dbReference type="Proteomes" id="UP000094569"/>
    </source>
</evidence>
<keyword evidence="2" id="KW-0597">Phosphoprotein</keyword>
<evidence type="ECO:0000256" key="4">
    <source>
        <dbReference type="SAM" id="Coils"/>
    </source>
</evidence>
<reference evidence="6 7" key="1">
    <citation type="journal article" date="2016" name="BMC Genomics">
        <title>Comparative genomic and transcriptomic analyses of the Fuzhuan brick tea-fermentation fungus Aspergillus cristatus.</title>
        <authorList>
            <person name="Ge Y."/>
            <person name="Wang Y."/>
            <person name="Liu Y."/>
            <person name="Tan Y."/>
            <person name="Ren X."/>
            <person name="Zhang X."/>
            <person name="Hyde K.D."/>
            <person name="Liu Y."/>
            <person name="Liu Z."/>
        </authorList>
    </citation>
    <scope>NUCLEOTIDE SEQUENCE [LARGE SCALE GENOMIC DNA]</scope>
    <source>
        <strain evidence="6 7">GZAAS20.1005</strain>
    </source>
</reference>
<protein>
    <recommendedName>
        <fullName evidence="8">U3 small nucleolar RNA-associated protein 14</fullName>
    </recommendedName>
</protein>